<dbReference type="OrthoDB" id="5955043at2"/>
<name>A0A344J654_9GAMM</name>
<feature type="chain" id="PRO_5016684314" description="Toxin co-regulated pilus biosynthesis protein Q C-terminal domain-containing protein" evidence="1">
    <location>
        <begin position="21"/>
        <end position="140"/>
    </location>
</feature>
<sequence>MKLPPLLFICVLLAMLCACRTSPPPEFHGHWHAVNRFPAETRAIPLRPDTVFAATPLDGTLKALLLRWAKESGMTLEYGIDTDYTLHAPVARLHAGNLPEALTALGALYATQGLVISLAGDRIVVSPAAGATVPPSGAVQ</sequence>
<accession>A0A344J654</accession>
<dbReference type="EMBL" id="CP029556">
    <property type="protein sequence ID" value="AXA84514.1"/>
    <property type="molecule type" value="Genomic_DNA"/>
</dbReference>
<dbReference type="Gene3D" id="3.55.50.70">
    <property type="match status" value="1"/>
</dbReference>
<evidence type="ECO:0000256" key="1">
    <source>
        <dbReference type="SAM" id="SignalP"/>
    </source>
</evidence>
<keyword evidence="3" id="KW-1185">Reference proteome</keyword>
<proteinExistence type="predicted"/>
<dbReference type="Proteomes" id="UP000251842">
    <property type="component" value="Chromosome"/>
</dbReference>
<reference evidence="3" key="1">
    <citation type="submission" date="2018-05" db="EMBL/GenBank/DDBJ databases">
        <title>Luteimonas pekinense sp. nov., isolated from human Meibomian gland secretions, Beijing, China.</title>
        <authorList>
            <person name="Wen T."/>
            <person name="Bai H."/>
            <person name="Lv H."/>
        </authorList>
    </citation>
    <scope>NUCLEOTIDE SEQUENCE [LARGE SCALE GENOMIC DNA]</scope>
    <source>
        <strain evidence="3">83-4</strain>
    </source>
</reference>
<keyword evidence="1" id="KW-0732">Signal</keyword>
<dbReference type="AlphaFoldDB" id="A0A344J654"/>
<protein>
    <recommendedName>
        <fullName evidence="4">Toxin co-regulated pilus biosynthesis protein Q C-terminal domain-containing protein</fullName>
    </recommendedName>
</protein>
<evidence type="ECO:0008006" key="4">
    <source>
        <dbReference type="Google" id="ProtNLM"/>
    </source>
</evidence>
<gene>
    <name evidence="2" type="ORF">DCD74_07285</name>
</gene>
<dbReference type="PROSITE" id="PS51257">
    <property type="entry name" value="PROKAR_LIPOPROTEIN"/>
    <property type="match status" value="1"/>
</dbReference>
<evidence type="ECO:0000313" key="3">
    <source>
        <dbReference type="Proteomes" id="UP000251842"/>
    </source>
</evidence>
<evidence type="ECO:0000313" key="2">
    <source>
        <dbReference type="EMBL" id="AXA84514.1"/>
    </source>
</evidence>
<organism evidence="2 3">
    <name type="scientific">Solilutibacter oculi</name>
    <dbReference type="NCBI Taxonomy" id="2698682"/>
    <lineage>
        <taxon>Bacteria</taxon>
        <taxon>Pseudomonadati</taxon>
        <taxon>Pseudomonadota</taxon>
        <taxon>Gammaproteobacteria</taxon>
        <taxon>Lysobacterales</taxon>
        <taxon>Lysobacteraceae</taxon>
        <taxon>Solilutibacter</taxon>
    </lineage>
</organism>
<feature type="signal peptide" evidence="1">
    <location>
        <begin position="1"/>
        <end position="20"/>
    </location>
</feature>
<dbReference type="RefSeq" id="WP_112926727.1">
    <property type="nucleotide sequence ID" value="NZ_CP029556.1"/>
</dbReference>
<dbReference type="KEGG" id="lue:DCD74_07285"/>